<proteinExistence type="predicted"/>
<dbReference type="AlphaFoldDB" id="A0A7X3MD69"/>
<accession>A0A7X3MD69</accession>
<dbReference type="RefSeq" id="WP_159749251.1">
    <property type="nucleotide sequence ID" value="NZ_WUQX01000001.1"/>
</dbReference>
<evidence type="ECO:0000313" key="1">
    <source>
        <dbReference type="EMBL" id="MXP74165.1"/>
    </source>
</evidence>
<reference evidence="1 2" key="1">
    <citation type="submission" date="2019-12" db="EMBL/GenBank/DDBJ databases">
        <title>Sporaefaciens musculi gen. nov., sp. nov., a novel bacterium isolated from the caecum of an obese mouse.</title>
        <authorList>
            <person name="Rasmussen T.S."/>
            <person name="Streidl T."/>
            <person name="Hitch T.C.A."/>
            <person name="Wortmann E."/>
            <person name="Deptula P."/>
            <person name="Hansen M."/>
            <person name="Nielsen D.S."/>
            <person name="Clavel T."/>
            <person name="Vogensen F.K."/>
        </authorList>
    </citation>
    <scope>NUCLEOTIDE SEQUENCE [LARGE SCALE GENOMIC DNA]</scope>
    <source>
        <strain evidence="1 2">WCA-9-b2</strain>
    </source>
</reference>
<comment type="caution">
    <text evidence="1">The sequence shown here is derived from an EMBL/GenBank/DDBJ whole genome shotgun (WGS) entry which is preliminary data.</text>
</comment>
<dbReference type="Proteomes" id="UP000460412">
    <property type="component" value="Unassembled WGS sequence"/>
</dbReference>
<evidence type="ECO:0000313" key="2">
    <source>
        <dbReference type="Proteomes" id="UP000460412"/>
    </source>
</evidence>
<name>A0A7X3MD69_9FIRM</name>
<gene>
    <name evidence="1" type="ORF">GN277_01550</name>
</gene>
<dbReference type="EMBL" id="WUQX01000001">
    <property type="protein sequence ID" value="MXP74165.1"/>
    <property type="molecule type" value="Genomic_DNA"/>
</dbReference>
<protein>
    <submittedName>
        <fullName evidence="1">Uncharacterized protein</fullName>
    </submittedName>
</protein>
<organism evidence="1 2">
    <name type="scientific">Sporofaciens musculi</name>
    <dbReference type="NCBI Taxonomy" id="2681861"/>
    <lineage>
        <taxon>Bacteria</taxon>
        <taxon>Bacillati</taxon>
        <taxon>Bacillota</taxon>
        <taxon>Clostridia</taxon>
        <taxon>Lachnospirales</taxon>
        <taxon>Lachnospiraceae</taxon>
        <taxon>Sporofaciens</taxon>
    </lineage>
</organism>
<sequence>MCDKEFKELIKIAVEKLKDESVLKLLQTDASYQKDSNNEGSAEDAFHQLDLTEKQRAVCQHLLDCRDKQDFEYGTHAYIAGLMDAFHIMAVLFPEKWDTERIRKVLSLKGSEPLPVK</sequence>
<keyword evidence="2" id="KW-1185">Reference proteome</keyword>